<evidence type="ECO:0000313" key="3">
    <source>
        <dbReference type="Proteomes" id="UP000274920"/>
    </source>
</evidence>
<reference evidence="2" key="1">
    <citation type="submission" date="2018-10" db="EMBL/GenBank/DDBJ databases">
        <title>Schaedlerella arabinophila gen. nov. sp. nov., isolated from the mouse intestinal tract and comparative analysis with the genome of the closely related altered Schaedler flora strain ASF502.</title>
        <authorList>
            <person name="Miyake S."/>
            <person name="Soh M."/>
            <person name="Seedorf H."/>
        </authorList>
    </citation>
    <scope>NUCLEOTIDE SEQUENCE [LARGE SCALE GENOMIC DNA]</scope>
    <source>
        <strain evidence="2">DSM 106076</strain>
    </source>
</reference>
<evidence type="ECO:0000259" key="1">
    <source>
        <dbReference type="Pfam" id="PF00027"/>
    </source>
</evidence>
<dbReference type="Proteomes" id="UP000274920">
    <property type="component" value="Unassembled WGS sequence"/>
</dbReference>
<dbReference type="InterPro" id="IPR000595">
    <property type="entry name" value="cNMP-bd_dom"/>
</dbReference>
<dbReference type="Pfam" id="PF00027">
    <property type="entry name" value="cNMP_binding"/>
    <property type="match status" value="1"/>
</dbReference>
<dbReference type="CDD" id="cd00038">
    <property type="entry name" value="CAP_ED"/>
    <property type="match status" value="1"/>
</dbReference>
<dbReference type="EMBL" id="RHJS01000002">
    <property type="protein sequence ID" value="RRK34470.1"/>
    <property type="molecule type" value="Genomic_DNA"/>
</dbReference>
<dbReference type="SUPFAM" id="SSF51206">
    <property type="entry name" value="cAMP-binding domain-like"/>
    <property type="match status" value="1"/>
</dbReference>
<dbReference type="SUPFAM" id="SSF46785">
    <property type="entry name" value="Winged helix' DNA-binding domain"/>
    <property type="match status" value="1"/>
</dbReference>
<evidence type="ECO:0000313" key="2">
    <source>
        <dbReference type="EMBL" id="RRK34470.1"/>
    </source>
</evidence>
<dbReference type="InterPro" id="IPR018490">
    <property type="entry name" value="cNMP-bd_dom_sf"/>
</dbReference>
<accession>A0A3R8KYC3</accession>
<protein>
    <submittedName>
        <fullName evidence="2">Crp/Fnr family transcriptional regulator</fullName>
    </submittedName>
</protein>
<feature type="domain" description="Cyclic nucleotide-binding" evidence="1">
    <location>
        <begin position="40"/>
        <end position="127"/>
    </location>
</feature>
<dbReference type="InterPro" id="IPR036390">
    <property type="entry name" value="WH_DNA-bd_sf"/>
</dbReference>
<sequence>MEEKNRLLQIVLLAKEKQKEGTCLKQEHVEKLLNDRMKIRRVSKNEYITTEYMEEKKVYYVLSGSFLMMRTSKDGKNNVMDLKQAPQFLGIDKAVMPEEDYTFSDNLAKESCLVLEIDREYFIRSLKEEAELGFEIIKVLCRRLVNASYRADRALFYTNEEQLMIYLMVYWSNHHGGQSECTVRLKNSYIAEEIGISIRGFYRTLDKLKKEALLTVVKGNIVVTQEQIKEMSARCGDFMNYKYHFE</sequence>
<dbReference type="Gene3D" id="2.60.120.10">
    <property type="entry name" value="Jelly Rolls"/>
    <property type="match status" value="1"/>
</dbReference>
<dbReference type="AlphaFoldDB" id="A0A3R8KYC3"/>
<organism evidence="2 3">
    <name type="scientific">Schaedlerella arabinosiphila</name>
    <dbReference type="NCBI Taxonomy" id="2044587"/>
    <lineage>
        <taxon>Bacteria</taxon>
        <taxon>Bacillati</taxon>
        <taxon>Bacillota</taxon>
        <taxon>Clostridia</taxon>
        <taxon>Lachnospirales</taxon>
        <taxon>Lachnospiraceae</taxon>
        <taxon>Schaedlerella</taxon>
    </lineage>
</organism>
<comment type="caution">
    <text evidence="2">The sequence shown here is derived from an EMBL/GenBank/DDBJ whole genome shotgun (WGS) entry which is preliminary data.</text>
</comment>
<name>A0A3R8KYC3_9FIRM</name>
<gene>
    <name evidence="2" type="ORF">EBB54_26390</name>
</gene>
<dbReference type="InterPro" id="IPR014710">
    <property type="entry name" value="RmlC-like_jellyroll"/>
</dbReference>
<dbReference type="RefSeq" id="WP_125129590.1">
    <property type="nucleotide sequence ID" value="NZ_RHJS01000002.1"/>
</dbReference>
<keyword evidence="3" id="KW-1185">Reference proteome</keyword>
<proteinExistence type="predicted"/>